<dbReference type="EMBL" id="CP026309">
    <property type="protein sequence ID" value="AUV84036.1"/>
    <property type="molecule type" value="Genomic_DNA"/>
</dbReference>
<reference evidence="2 3" key="1">
    <citation type="submission" date="2018-01" db="EMBL/GenBank/DDBJ databases">
        <title>Complete genome sequence of Salinigranum rubrum GX10T, an extremely halophilic archaeon isolated from a marine solar saltern.</title>
        <authorList>
            <person name="Han S."/>
        </authorList>
    </citation>
    <scope>NUCLEOTIDE SEQUENCE [LARGE SCALE GENOMIC DNA]</scope>
    <source>
        <strain evidence="2 3">GX10</strain>
    </source>
</reference>
<dbReference type="RefSeq" id="WP_103427725.1">
    <property type="nucleotide sequence ID" value="NZ_CP026309.1"/>
</dbReference>
<name>A0A2I8VQ66_9EURY</name>
<dbReference type="Proteomes" id="UP000236584">
    <property type="component" value="Chromosome"/>
</dbReference>
<dbReference type="GeneID" id="35593830"/>
<evidence type="ECO:0000256" key="1">
    <source>
        <dbReference type="SAM" id="MobiDB-lite"/>
    </source>
</evidence>
<sequence length="138" mass="15902">MYEEAFGFDWKRLSEEEALKRMYALGVAAVLGERHPDEYTRIMRQASTAYRRSVLELSFKEGQQRAKNNRREFDGSQEVWDALVDTEGATPPPSPRDDVDDRKPKGSVPDAVTRAGLLEYDVDDLERVRLPKLLRRDS</sequence>
<dbReference type="Pfam" id="PF26244">
    <property type="entry name" value="DUF8057"/>
    <property type="match status" value="1"/>
</dbReference>
<evidence type="ECO:0000313" key="2">
    <source>
        <dbReference type="EMBL" id="AUV84036.1"/>
    </source>
</evidence>
<dbReference type="AlphaFoldDB" id="A0A2I8VQ66"/>
<evidence type="ECO:0000313" key="3">
    <source>
        <dbReference type="Proteomes" id="UP000236584"/>
    </source>
</evidence>
<feature type="region of interest" description="Disordered" evidence="1">
    <location>
        <begin position="85"/>
        <end position="113"/>
    </location>
</feature>
<protein>
    <submittedName>
        <fullName evidence="2">Uncharacterized protein</fullName>
    </submittedName>
</protein>
<feature type="compositionally biased region" description="Basic and acidic residues" evidence="1">
    <location>
        <begin position="95"/>
        <end position="104"/>
    </location>
</feature>
<proteinExistence type="predicted"/>
<dbReference type="KEGG" id="srub:C2R22_17020"/>
<dbReference type="InterPro" id="IPR058370">
    <property type="entry name" value="DUF8057"/>
</dbReference>
<dbReference type="OrthoDB" id="252552at2157"/>
<accession>A0A2I8VQ66</accession>
<keyword evidence="3" id="KW-1185">Reference proteome</keyword>
<organism evidence="2 3">
    <name type="scientific">Salinigranum rubrum</name>
    <dbReference type="NCBI Taxonomy" id="755307"/>
    <lineage>
        <taxon>Archaea</taxon>
        <taxon>Methanobacteriati</taxon>
        <taxon>Methanobacteriota</taxon>
        <taxon>Stenosarchaea group</taxon>
        <taxon>Halobacteria</taxon>
        <taxon>Halobacteriales</taxon>
        <taxon>Haloferacaceae</taxon>
        <taxon>Salinigranum</taxon>
    </lineage>
</organism>
<gene>
    <name evidence="2" type="ORF">C2R22_17020</name>
</gene>